<evidence type="ECO:0000313" key="2">
    <source>
        <dbReference type="Proteomes" id="UP000472272"/>
    </source>
</evidence>
<dbReference type="AlphaFoldDB" id="A0A670K3Q8"/>
<dbReference type="SUPFAM" id="SSF51735">
    <property type="entry name" value="NAD(P)-binding Rossmann-fold domains"/>
    <property type="match status" value="1"/>
</dbReference>
<reference evidence="1" key="2">
    <citation type="submission" date="2025-09" db="UniProtKB">
        <authorList>
            <consortium name="Ensembl"/>
        </authorList>
    </citation>
    <scope>IDENTIFICATION</scope>
</reference>
<dbReference type="Ensembl" id="ENSPMRT00000032102.1">
    <property type="protein sequence ID" value="ENSPMRP00000030274.1"/>
    <property type="gene ID" value="ENSPMRG00000019574.1"/>
</dbReference>
<proteinExistence type="predicted"/>
<dbReference type="Proteomes" id="UP000472272">
    <property type="component" value="Unplaced"/>
</dbReference>
<dbReference type="Gene3D" id="3.40.50.720">
    <property type="entry name" value="NAD(P)-binding Rossmann-like Domain"/>
    <property type="match status" value="1"/>
</dbReference>
<evidence type="ECO:0000313" key="1">
    <source>
        <dbReference type="Ensembl" id="ENSPMRP00000030274.1"/>
    </source>
</evidence>
<name>A0A670K3Q8_PODMU</name>
<protein>
    <submittedName>
        <fullName evidence="1">Uncharacterized protein</fullName>
    </submittedName>
</protein>
<reference evidence="1" key="1">
    <citation type="submission" date="2025-08" db="UniProtKB">
        <authorList>
            <consortium name="Ensembl"/>
        </authorList>
    </citation>
    <scope>IDENTIFICATION</scope>
</reference>
<sequence>MDGEAGWRAVGLGIVTGVSQGFSQSLVRLAPGSALLLVACSVAALEQLEGELHTACPMLHVRGLPADLASDDRQQRVVHAIWELRGYGPMELLLLVNNTGERALPRHAPEHVQSAFLLQVRSHLWDRFAGYLYFSKYSPAPHKV</sequence>
<accession>A0A670K3Q8</accession>
<keyword evidence="2" id="KW-1185">Reference proteome</keyword>
<organism evidence="1 2">
    <name type="scientific">Podarcis muralis</name>
    <name type="common">Wall lizard</name>
    <name type="synonym">Lacerta muralis</name>
    <dbReference type="NCBI Taxonomy" id="64176"/>
    <lineage>
        <taxon>Eukaryota</taxon>
        <taxon>Metazoa</taxon>
        <taxon>Chordata</taxon>
        <taxon>Craniata</taxon>
        <taxon>Vertebrata</taxon>
        <taxon>Euteleostomi</taxon>
        <taxon>Lepidosauria</taxon>
        <taxon>Squamata</taxon>
        <taxon>Bifurcata</taxon>
        <taxon>Unidentata</taxon>
        <taxon>Episquamata</taxon>
        <taxon>Laterata</taxon>
        <taxon>Lacertibaenia</taxon>
        <taxon>Lacertidae</taxon>
        <taxon>Podarcis</taxon>
    </lineage>
</organism>
<dbReference type="GeneTree" id="ENSGT00990000213101"/>
<dbReference type="InterPro" id="IPR036291">
    <property type="entry name" value="NAD(P)-bd_dom_sf"/>
</dbReference>